<name>A0A5P9W9B5_9PEZI</name>
<evidence type="ECO:0000313" key="2">
    <source>
        <dbReference type="EMBL" id="QFX78099.1"/>
    </source>
</evidence>
<keyword evidence="1" id="KW-0808">Transferase</keyword>
<dbReference type="PANTHER" id="PTHR31642">
    <property type="entry name" value="TRICHOTHECENE 3-O-ACETYLTRANSFERASE"/>
    <property type="match status" value="1"/>
</dbReference>
<dbReference type="PANTHER" id="PTHR31642:SF310">
    <property type="entry name" value="FATTY ALCOHOL:CAFFEOYL-COA ACYLTRANSFERASE"/>
    <property type="match status" value="1"/>
</dbReference>
<dbReference type="InterPro" id="IPR023213">
    <property type="entry name" value="CAT-like_dom_sf"/>
</dbReference>
<protein>
    <submittedName>
        <fullName evidence="2">HffB</fullName>
    </submittedName>
</protein>
<sequence length="498" mass="56097">MEFIRSLFTSRKSPIVETDEVYPLTLIDHLAPARGSVLSETLRFDQVLDADKLHDALTKLIQQHGDWRKLGGRLRLRLNGSLEIHVPREFTEERPAVHFTKQAFDITIEEHELGIQLPKLADGPSLQPGPTVFDQFNPIPDRPQTWKDYAYSDRPILRLHVTSFTNSTLVTLIWSHVVFGGCGIKELITAWSKVLRGDDDVPALLGARTDILEGIGTAKDASVPFCLEPSKITGWSFVRIVLGLLWALWMHPKVETRALCLPRRFVSQLRKTCLKDLENADGEGKGAFLSEGDVLEAWLARFVGEARGDEKSALIMNALDIQSRLNAPWGAGGVYVQNTGVCTWTSITPDILLRGPLGELAYVIRRSIQELATDEQIRAQLRIFRSLGHTKMLPLFGDPNSHVMNFSNWSKFNLFDAADLSPAVVPNSPSLVGGHVGKPVYMHCQAVGENRMLRNCFNITGKDWDDNYWITAFLYPEDWEKLEEYMELTQLHISEKTT</sequence>
<dbReference type="EMBL" id="MN477016">
    <property type="protein sequence ID" value="QFX78099.1"/>
    <property type="molecule type" value="Genomic_DNA"/>
</dbReference>
<organism evidence="2">
    <name type="scientific">Hypoxylon fragiforme</name>
    <dbReference type="NCBI Taxonomy" id="63214"/>
    <lineage>
        <taxon>Eukaryota</taxon>
        <taxon>Fungi</taxon>
        <taxon>Dikarya</taxon>
        <taxon>Ascomycota</taxon>
        <taxon>Pezizomycotina</taxon>
        <taxon>Sordariomycetes</taxon>
        <taxon>Xylariomycetidae</taxon>
        <taxon>Xylariales</taxon>
        <taxon>Hypoxylaceae</taxon>
        <taxon>Hypoxylon</taxon>
    </lineage>
</organism>
<gene>
    <name evidence="2" type="primary">hffB</name>
</gene>
<dbReference type="AlphaFoldDB" id="A0A5P9W9B5"/>
<reference evidence="2" key="1">
    <citation type="journal article" date="2019" name="Org. Lett.">
        <title>Investigating the function of cryptic cytochalasan cytochrome P450 monooxygenases using combinatorial biosynthesis.</title>
        <authorList>
            <person name="Wang C."/>
            <person name="Becker K."/>
            <person name="Pfutze S."/>
            <person name="Kuhnert E."/>
            <person name="Stadler M."/>
            <person name="Cox R.J."/>
            <person name="Skellam E."/>
        </authorList>
    </citation>
    <scope>NUCLEOTIDE SEQUENCE</scope>
</reference>
<dbReference type="Gene3D" id="3.30.559.10">
    <property type="entry name" value="Chloramphenicol acetyltransferase-like domain"/>
    <property type="match status" value="2"/>
</dbReference>
<dbReference type="GO" id="GO:0016747">
    <property type="term" value="F:acyltransferase activity, transferring groups other than amino-acyl groups"/>
    <property type="evidence" value="ECO:0007669"/>
    <property type="project" value="TreeGrafter"/>
</dbReference>
<evidence type="ECO:0000256" key="1">
    <source>
        <dbReference type="ARBA" id="ARBA00022679"/>
    </source>
</evidence>
<dbReference type="InterPro" id="IPR050317">
    <property type="entry name" value="Plant_Fungal_Acyltransferase"/>
</dbReference>
<accession>A0A5P9W9B5</accession>
<dbReference type="OrthoDB" id="21502at2759"/>
<proteinExistence type="predicted"/>